<dbReference type="OrthoDB" id="10252171at2759"/>
<dbReference type="PANTHER" id="PTHR24348">
    <property type="entry name" value="SERINE/THREONINE-PROTEIN KINASE UNC-51-RELATED"/>
    <property type="match status" value="1"/>
</dbReference>
<evidence type="ECO:0000313" key="6">
    <source>
        <dbReference type="Proteomes" id="UP000567885"/>
    </source>
</evidence>
<keyword evidence="6" id="KW-1185">Reference proteome</keyword>
<evidence type="ECO:0000256" key="1">
    <source>
        <dbReference type="ARBA" id="ARBA00004623"/>
    </source>
</evidence>
<dbReference type="Pfam" id="PF00069">
    <property type="entry name" value="Pkinase"/>
    <property type="match status" value="1"/>
</dbReference>
<feature type="domain" description="Protein kinase" evidence="4">
    <location>
        <begin position="27"/>
        <end position="254"/>
    </location>
</feature>
<dbReference type="GO" id="GO:0034045">
    <property type="term" value="C:phagophore assembly site membrane"/>
    <property type="evidence" value="ECO:0007669"/>
    <property type="project" value="UniProtKB-SubCell"/>
</dbReference>
<comment type="subcellular location">
    <subcellularLocation>
        <location evidence="1">Preautophagosomal structure membrane</location>
        <topology evidence="1">Peripheral membrane protein</topology>
    </subcellularLocation>
</comment>
<dbReference type="InterPro" id="IPR011009">
    <property type="entry name" value="Kinase-like_dom_sf"/>
</dbReference>
<evidence type="ECO:0000256" key="3">
    <source>
        <dbReference type="PROSITE-ProRule" id="PRU10141"/>
    </source>
</evidence>
<organism evidence="5 6">
    <name type="scientific">Fusarium heterosporum</name>
    <dbReference type="NCBI Taxonomy" id="42747"/>
    <lineage>
        <taxon>Eukaryota</taxon>
        <taxon>Fungi</taxon>
        <taxon>Dikarya</taxon>
        <taxon>Ascomycota</taxon>
        <taxon>Pezizomycotina</taxon>
        <taxon>Sordariomycetes</taxon>
        <taxon>Hypocreomycetidae</taxon>
        <taxon>Hypocreales</taxon>
        <taxon>Nectriaceae</taxon>
        <taxon>Fusarium</taxon>
        <taxon>Fusarium heterosporum species complex</taxon>
    </lineage>
</organism>
<dbReference type="SMART" id="SM00220">
    <property type="entry name" value="S_TKc"/>
    <property type="match status" value="1"/>
</dbReference>
<sequence length="284" mass="32786">MANSPDWTEEDQRLALVRDPEFPDCSYERGCHLGQGGYARVYKVRDIRNRGIFAGKTSPNSVKHLRKEARILRSLNHPNIVKYIEYFEESAYPAANILVMELCAGGSLQTMIHNHPDGLTRKDTLQVLNQVSQAVEYLHNNSRFHGDLKPRNILIRKWDPVEVVVADCAEIMHIGKSDDMWAIGISLLGMMSQWPTYYQKEHRIYTRRCATHARNLAEMNSDHEIVDLLVRLLEWDHKQRITAPRLVELTTELLKARSQKLDGTPEPDRMNLKAPKGFQAVEFW</sequence>
<proteinExistence type="predicted"/>
<dbReference type="PROSITE" id="PS50011">
    <property type="entry name" value="PROTEIN_KINASE_DOM"/>
    <property type="match status" value="1"/>
</dbReference>
<dbReference type="AlphaFoldDB" id="A0A8H5TNT0"/>
<comment type="caution">
    <text evidence="5">The sequence shown here is derived from an EMBL/GenBank/DDBJ whole genome shotgun (WGS) entry which is preliminary data.</text>
</comment>
<dbReference type="EMBL" id="JAAGWQ010000060">
    <property type="protein sequence ID" value="KAF5672449.1"/>
    <property type="molecule type" value="Genomic_DNA"/>
</dbReference>
<feature type="binding site" evidence="3">
    <location>
        <position position="56"/>
    </location>
    <ligand>
        <name>ATP</name>
        <dbReference type="ChEBI" id="CHEBI:30616"/>
    </ligand>
</feature>
<dbReference type="PROSITE" id="PS00107">
    <property type="entry name" value="PROTEIN_KINASE_ATP"/>
    <property type="match status" value="1"/>
</dbReference>
<evidence type="ECO:0000313" key="5">
    <source>
        <dbReference type="EMBL" id="KAF5672449.1"/>
    </source>
</evidence>
<dbReference type="GO" id="GO:0005524">
    <property type="term" value="F:ATP binding"/>
    <property type="evidence" value="ECO:0007669"/>
    <property type="project" value="UniProtKB-UniRule"/>
</dbReference>
<protein>
    <recommendedName>
        <fullName evidence="2">Autophagy-related protein 1</fullName>
    </recommendedName>
</protein>
<keyword evidence="5" id="KW-0808">Transferase</keyword>
<dbReference type="InterPro" id="IPR045269">
    <property type="entry name" value="Atg1-like"/>
</dbReference>
<dbReference type="PANTHER" id="PTHR24348:SF68">
    <property type="entry name" value="SERINE_THREONINE-PROTEIN KINASE ATG1C"/>
    <property type="match status" value="1"/>
</dbReference>
<keyword evidence="3" id="KW-0547">Nucleotide-binding</keyword>
<dbReference type="InterPro" id="IPR000719">
    <property type="entry name" value="Prot_kinase_dom"/>
</dbReference>
<keyword evidence="3" id="KW-0067">ATP-binding</keyword>
<dbReference type="InterPro" id="IPR017441">
    <property type="entry name" value="Protein_kinase_ATP_BS"/>
</dbReference>
<dbReference type="CDD" id="cd00180">
    <property type="entry name" value="PKc"/>
    <property type="match status" value="1"/>
</dbReference>
<evidence type="ECO:0000256" key="2">
    <source>
        <dbReference type="ARBA" id="ARBA00030237"/>
    </source>
</evidence>
<name>A0A8H5TNT0_FUSHE</name>
<evidence type="ECO:0000259" key="4">
    <source>
        <dbReference type="PROSITE" id="PS50011"/>
    </source>
</evidence>
<accession>A0A8H5TNT0</accession>
<dbReference type="GO" id="GO:0010506">
    <property type="term" value="P:regulation of autophagy"/>
    <property type="evidence" value="ECO:0007669"/>
    <property type="project" value="InterPro"/>
</dbReference>
<dbReference type="SUPFAM" id="SSF56112">
    <property type="entry name" value="Protein kinase-like (PK-like)"/>
    <property type="match status" value="1"/>
</dbReference>
<dbReference type="GO" id="GO:0004674">
    <property type="term" value="F:protein serine/threonine kinase activity"/>
    <property type="evidence" value="ECO:0007669"/>
    <property type="project" value="InterPro"/>
</dbReference>
<dbReference type="Gene3D" id="1.10.510.10">
    <property type="entry name" value="Transferase(Phosphotransferase) domain 1"/>
    <property type="match status" value="2"/>
</dbReference>
<keyword evidence="5" id="KW-0418">Kinase</keyword>
<reference evidence="5 6" key="1">
    <citation type="submission" date="2020-05" db="EMBL/GenBank/DDBJ databases">
        <title>Identification and distribution of gene clusters putatively required for synthesis of sphingolipid metabolism inhibitors in phylogenetically diverse species of the filamentous fungus Fusarium.</title>
        <authorList>
            <person name="Kim H.-S."/>
            <person name="Busman M."/>
            <person name="Brown D.W."/>
            <person name="Divon H."/>
            <person name="Uhlig S."/>
            <person name="Proctor R.H."/>
        </authorList>
    </citation>
    <scope>NUCLEOTIDE SEQUENCE [LARGE SCALE GENOMIC DNA]</scope>
    <source>
        <strain evidence="5 6">NRRL 20693</strain>
    </source>
</reference>
<gene>
    <name evidence="5" type="ORF">FHETE_3752</name>
</gene>
<dbReference type="Proteomes" id="UP000567885">
    <property type="component" value="Unassembled WGS sequence"/>
</dbReference>